<reference evidence="1" key="1">
    <citation type="submission" date="2014-12" db="EMBL/GenBank/DDBJ databases">
        <title>Insight into the proteome of Arion vulgaris.</title>
        <authorList>
            <person name="Aradska J."/>
            <person name="Bulat T."/>
            <person name="Smidak R."/>
            <person name="Sarate P."/>
            <person name="Gangsoo J."/>
            <person name="Sialana F."/>
            <person name="Bilban M."/>
            <person name="Lubec G."/>
        </authorList>
    </citation>
    <scope>NUCLEOTIDE SEQUENCE</scope>
    <source>
        <tissue evidence="1">Skin</tissue>
    </source>
</reference>
<sequence>AVASVSPFMENTEHARSTLLITSSTDKKYIFTISNAKSKFVEHKKHSNINVCQQNLENN</sequence>
<accession>A0A0B6Z7X7</accession>
<gene>
    <name evidence="1" type="primary">ORF52721</name>
</gene>
<feature type="non-terminal residue" evidence="1">
    <location>
        <position position="1"/>
    </location>
</feature>
<proteinExistence type="predicted"/>
<dbReference type="AlphaFoldDB" id="A0A0B6Z7X7"/>
<evidence type="ECO:0000313" key="1">
    <source>
        <dbReference type="EMBL" id="CEK64729.1"/>
    </source>
</evidence>
<organism evidence="1">
    <name type="scientific">Arion vulgaris</name>
    <dbReference type="NCBI Taxonomy" id="1028688"/>
    <lineage>
        <taxon>Eukaryota</taxon>
        <taxon>Metazoa</taxon>
        <taxon>Spiralia</taxon>
        <taxon>Lophotrochozoa</taxon>
        <taxon>Mollusca</taxon>
        <taxon>Gastropoda</taxon>
        <taxon>Heterobranchia</taxon>
        <taxon>Euthyneura</taxon>
        <taxon>Panpulmonata</taxon>
        <taxon>Eupulmonata</taxon>
        <taxon>Stylommatophora</taxon>
        <taxon>Helicina</taxon>
        <taxon>Arionoidea</taxon>
        <taxon>Arionidae</taxon>
        <taxon>Arion</taxon>
    </lineage>
</organism>
<dbReference type="EMBL" id="HACG01017864">
    <property type="protein sequence ID" value="CEK64729.1"/>
    <property type="molecule type" value="Transcribed_RNA"/>
</dbReference>
<name>A0A0B6Z7X7_9EUPU</name>
<protein>
    <submittedName>
        <fullName evidence="1">Uncharacterized protein</fullName>
    </submittedName>
</protein>